<dbReference type="InterPro" id="IPR045503">
    <property type="entry name" value="DUF6488"/>
</dbReference>
<sequence>MKSWKCLIASSVLALTTVTANAHGSHGSHGDEAPLTKESAATHGNQIVQQLIQDKKLPASWQKLTPSEVTNKQLFKGRMWVITYTNPQEKNAAKKTLYVFIDEFGNYVDANHTGGL</sequence>
<comment type="caution">
    <text evidence="2">The sequence shown here is derived from an EMBL/GenBank/DDBJ whole genome shotgun (WGS) entry which is preliminary data.</text>
</comment>
<evidence type="ECO:0000313" key="2">
    <source>
        <dbReference type="EMBL" id="MFC4159676.1"/>
    </source>
</evidence>
<dbReference type="Pfam" id="PF20098">
    <property type="entry name" value="DUF6488"/>
    <property type="match status" value="1"/>
</dbReference>
<proteinExistence type="predicted"/>
<accession>A0ABV8MRY1</accession>
<protein>
    <submittedName>
        <fullName evidence="2">DUF6488 family protein</fullName>
    </submittedName>
</protein>
<dbReference type="RefSeq" id="WP_378163695.1">
    <property type="nucleotide sequence ID" value="NZ_JBHSBU010000001.1"/>
</dbReference>
<evidence type="ECO:0000313" key="3">
    <source>
        <dbReference type="Proteomes" id="UP001595791"/>
    </source>
</evidence>
<name>A0ABV8MRY1_9NEIS</name>
<gene>
    <name evidence="2" type="ORF">ACFOW7_09985</name>
</gene>
<keyword evidence="1" id="KW-0732">Signal</keyword>
<dbReference type="Proteomes" id="UP001595791">
    <property type="component" value="Unassembled WGS sequence"/>
</dbReference>
<keyword evidence="3" id="KW-1185">Reference proteome</keyword>
<organism evidence="2 3">
    <name type="scientific">Chitinimonas lacunae</name>
    <dbReference type="NCBI Taxonomy" id="1963018"/>
    <lineage>
        <taxon>Bacteria</taxon>
        <taxon>Pseudomonadati</taxon>
        <taxon>Pseudomonadota</taxon>
        <taxon>Betaproteobacteria</taxon>
        <taxon>Neisseriales</taxon>
        <taxon>Chitinibacteraceae</taxon>
        <taxon>Chitinimonas</taxon>
    </lineage>
</organism>
<reference evidence="3" key="1">
    <citation type="journal article" date="2019" name="Int. J. Syst. Evol. Microbiol.">
        <title>The Global Catalogue of Microorganisms (GCM) 10K type strain sequencing project: providing services to taxonomists for standard genome sequencing and annotation.</title>
        <authorList>
            <consortium name="The Broad Institute Genomics Platform"/>
            <consortium name="The Broad Institute Genome Sequencing Center for Infectious Disease"/>
            <person name="Wu L."/>
            <person name="Ma J."/>
        </authorList>
    </citation>
    <scope>NUCLEOTIDE SEQUENCE [LARGE SCALE GENOMIC DNA]</scope>
    <source>
        <strain evidence="3">LMG 29894</strain>
    </source>
</reference>
<evidence type="ECO:0000256" key="1">
    <source>
        <dbReference type="SAM" id="SignalP"/>
    </source>
</evidence>
<dbReference type="EMBL" id="JBHSBU010000001">
    <property type="protein sequence ID" value="MFC4159676.1"/>
    <property type="molecule type" value="Genomic_DNA"/>
</dbReference>
<feature type="chain" id="PRO_5046006016" evidence="1">
    <location>
        <begin position="23"/>
        <end position="116"/>
    </location>
</feature>
<feature type="signal peptide" evidence="1">
    <location>
        <begin position="1"/>
        <end position="22"/>
    </location>
</feature>